<dbReference type="EMBL" id="ML987197">
    <property type="protein sequence ID" value="KAF2247357.1"/>
    <property type="molecule type" value="Genomic_DNA"/>
</dbReference>
<reference evidence="2" key="1">
    <citation type="journal article" date="2020" name="Stud. Mycol.">
        <title>101 Dothideomycetes genomes: a test case for predicting lifestyles and emergence of pathogens.</title>
        <authorList>
            <person name="Haridas S."/>
            <person name="Albert R."/>
            <person name="Binder M."/>
            <person name="Bloem J."/>
            <person name="Labutti K."/>
            <person name="Salamov A."/>
            <person name="Andreopoulos B."/>
            <person name="Baker S."/>
            <person name="Barry K."/>
            <person name="Bills G."/>
            <person name="Bluhm B."/>
            <person name="Cannon C."/>
            <person name="Castanera R."/>
            <person name="Culley D."/>
            <person name="Daum C."/>
            <person name="Ezra D."/>
            <person name="Gonzalez J."/>
            <person name="Henrissat B."/>
            <person name="Kuo A."/>
            <person name="Liang C."/>
            <person name="Lipzen A."/>
            <person name="Lutzoni F."/>
            <person name="Magnuson J."/>
            <person name="Mondo S."/>
            <person name="Nolan M."/>
            <person name="Ohm R."/>
            <person name="Pangilinan J."/>
            <person name="Park H.-J."/>
            <person name="Ramirez L."/>
            <person name="Alfaro M."/>
            <person name="Sun H."/>
            <person name="Tritt A."/>
            <person name="Yoshinaga Y."/>
            <person name="Zwiers L.-H."/>
            <person name="Turgeon B."/>
            <person name="Goodwin S."/>
            <person name="Spatafora J."/>
            <person name="Crous P."/>
            <person name="Grigoriev I."/>
        </authorList>
    </citation>
    <scope>NUCLEOTIDE SEQUENCE</scope>
    <source>
        <strain evidence="2">CBS 122368</strain>
    </source>
</reference>
<feature type="compositionally biased region" description="Polar residues" evidence="1">
    <location>
        <begin position="219"/>
        <end position="229"/>
    </location>
</feature>
<sequence>MNRIRAMWDAMVRFSFGPRPPVDGSEEEGAMDKEVNTSTSASAAASAPVLRSTFIELSLPAAATAAADADIPSHSSTCNMATDNMPITLAFPEYDGVAEEMLLPVMTQLSKLKLTTPDSMPPLNAFFRAKSHLQLVRERLLPIGEFIMQQTMALEGRERWATEMRLCHHIAQHYWPPLPVDPRVPTRLYVHEMYRNTLYKQSLRSKQDEANIAARTDSKPNSNEGNETARNSDAKDERMRFRRLGDFATSLFGNHKREREAKASETGNHASASASPPVELTHAEADIDEVIWN</sequence>
<evidence type="ECO:0000256" key="1">
    <source>
        <dbReference type="SAM" id="MobiDB-lite"/>
    </source>
</evidence>
<feature type="compositionally biased region" description="Polar residues" evidence="1">
    <location>
        <begin position="265"/>
        <end position="274"/>
    </location>
</feature>
<organism evidence="2 3">
    <name type="scientific">Trematosphaeria pertusa</name>
    <dbReference type="NCBI Taxonomy" id="390896"/>
    <lineage>
        <taxon>Eukaryota</taxon>
        <taxon>Fungi</taxon>
        <taxon>Dikarya</taxon>
        <taxon>Ascomycota</taxon>
        <taxon>Pezizomycotina</taxon>
        <taxon>Dothideomycetes</taxon>
        <taxon>Pleosporomycetidae</taxon>
        <taxon>Pleosporales</taxon>
        <taxon>Massarineae</taxon>
        <taxon>Trematosphaeriaceae</taxon>
        <taxon>Trematosphaeria</taxon>
    </lineage>
</organism>
<name>A0A6A6IAX1_9PLEO</name>
<proteinExistence type="predicted"/>
<evidence type="ECO:0000313" key="3">
    <source>
        <dbReference type="Proteomes" id="UP000800094"/>
    </source>
</evidence>
<feature type="region of interest" description="Disordered" evidence="1">
    <location>
        <begin position="252"/>
        <end position="286"/>
    </location>
</feature>
<dbReference type="RefSeq" id="XP_033682361.1">
    <property type="nucleotide sequence ID" value="XM_033822384.1"/>
</dbReference>
<dbReference type="OrthoDB" id="3801079at2759"/>
<keyword evidence="3" id="KW-1185">Reference proteome</keyword>
<dbReference type="AlphaFoldDB" id="A0A6A6IAX1"/>
<protein>
    <submittedName>
        <fullName evidence="2">Uncharacterized protein</fullName>
    </submittedName>
</protein>
<dbReference type="Proteomes" id="UP000800094">
    <property type="component" value="Unassembled WGS sequence"/>
</dbReference>
<gene>
    <name evidence="2" type="ORF">BU26DRAFT_346278</name>
</gene>
<feature type="region of interest" description="Disordered" evidence="1">
    <location>
        <begin position="17"/>
        <end position="42"/>
    </location>
</feature>
<evidence type="ECO:0000313" key="2">
    <source>
        <dbReference type="EMBL" id="KAF2247357.1"/>
    </source>
</evidence>
<feature type="region of interest" description="Disordered" evidence="1">
    <location>
        <begin position="205"/>
        <end position="238"/>
    </location>
</feature>
<accession>A0A6A6IAX1</accession>
<dbReference type="GeneID" id="54575714"/>